<organism evidence="1 2">
    <name type="scientific">Fibrobacter succinogenes</name>
    <name type="common">Bacteroides succinogenes</name>
    <dbReference type="NCBI Taxonomy" id="833"/>
    <lineage>
        <taxon>Bacteria</taxon>
        <taxon>Pseudomonadati</taxon>
        <taxon>Fibrobacterota</taxon>
        <taxon>Fibrobacteria</taxon>
        <taxon>Fibrobacterales</taxon>
        <taxon>Fibrobacteraceae</taxon>
        <taxon>Fibrobacter</taxon>
    </lineage>
</organism>
<evidence type="ECO:0000313" key="1">
    <source>
        <dbReference type="EMBL" id="SUQ24491.1"/>
    </source>
</evidence>
<dbReference type="EMBL" id="UHJL01000002">
    <property type="protein sequence ID" value="SUQ24491.1"/>
    <property type="molecule type" value="Genomic_DNA"/>
</dbReference>
<dbReference type="Proteomes" id="UP000255423">
    <property type="component" value="Unassembled WGS sequence"/>
</dbReference>
<dbReference type="AlphaFoldDB" id="A0A380S7L9"/>
<dbReference type="SUPFAM" id="SSF88697">
    <property type="entry name" value="PUA domain-like"/>
    <property type="match status" value="1"/>
</dbReference>
<accession>A0A380S7L9</accession>
<dbReference type="RefSeq" id="WP_109572965.1">
    <property type="nucleotide sequence ID" value="NZ_UHJL01000002.1"/>
</dbReference>
<name>A0A380S7L9_FIBSU</name>
<dbReference type="InterPro" id="IPR015947">
    <property type="entry name" value="PUA-like_sf"/>
</dbReference>
<proteinExistence type="predicted"/>
<protein>
    <submittedName>
        <fullName evidence="1">Predicted transcriptional regulator, contains an HTH and PUA-like domains</fullName>
    </submittedName>
</protein>
<dbReference type="Gene3D" id="2.30.130.30">
    <property type="entry name" value="Hypothetical protein"/>
    <property type="match status" value="1"/>
</dbReference>
<gene>
    <name evidence="1" type="ORF">SAMN05661053_1897</name>
</gene>
<sequence length="128" mass="15002">MNVILSIKPQFVHEIIAGRKKFEFRKKIFKQPVKKVYVYSSSPECRLVGEFEIGKIVQGNPVSVWKQTNKQSGITRSFYDIYFLNKKIAYALEIKTFRKYKTPVDPLSVINDFSPPQSYQYVEDLNLK</sequence>
<reference evidence="1 2" key="1">
    <citation type="submission" date="2017-08" db="EMBL/GenBank/DDBJ databases">
        <authorList>
            <person name="de Groot N.N."/>
        </authorList>
    </citation>
    <scope>NUCLEOTIDE SEQUENCE [LARGE SCALE GENOMIC DNA]</scope>
    <source>
        <strain evidence="1 2">HM2</strain>
    </source>
</reference>
<evidence type="ECO:0000313" key="2">
    <source>
        <dbReference type="Proteomes" id="UP000255423"/>
    </source>
</evidence>